<accession>A0A150QDM6</accession>
<organism evidence="2 3">
    <name type="scientific">Sorangium cellulosum</name>
    <name type="common">Polyangium cellulosum</name>
    <dbReference type="NCBI Taxonomy" id="56"/>
    <lineage>
        <taxon>Bacteria</taxon>
        <taxon>Pseudomonadati</taxon>
        <taxon>Myxococcota</taxon>
        <taxon>Polyangia</taxon>
        <taxon>Polyangiales</taxon>
        <taxon>Polyangiaceae</taxon>
        <taxon>Sorangium</taxon>
    </lineage>
</organism>
<dbReference type="AlphaFoldDB" id="A0A150QDM6"/>
<reference evidence="2 3" key="1">
    <citation type="submission" date="2014-02" db="EMBL/GenBank/DDBJ databases">
        <title>The small core and large imbalanced accessory genome model reveals a collaborative survival strategy of Sorangium cellulosum strains in nature.</title>
        <authorList>
            <person name="Han K."/>
            <person name="Peng R."/>
            <person name="Blom J."/>
            <person name="Li Y.-Z."/>
        </authorList>
    </citation>
    <scope>NUCLEOTIDE SEQUENCE [LARGE SCALE GENOMIC DNA]</scope>
    <source>
        <strain evidence="2 3">So0008-312</strain>
    </source>
</reference>
<evidence type="ECO:0000256" key="1">
    <source>
        <dbReference type="SAM" id="MobiDB-lite"/>
    </source>
</evidence>
<evidence type="ECO:0000313" key="2">
    <source>
        <dbReference type="EMBL" id="KYF66070.1"/>
    </source>
</evidence>
<comment type="caution">
    <text evidence="2">The sequence shown here is derived from an EMBL/GenBank/DDBJ whole genome shotgun (WGS) entry which is preliminary data.</text>
</comment>
<dbReference type="EMBL" id="JEMA01000777">
    <property type="protein sequence ID" value="KYF66070.1"/>
    <property type="molecule type" value="Genomic_DNA"/>
</dbReference>
<feature type="region of interest" description="Disordered" evidence="1">
    <location>
        <begin position="120"/>
        <end position="146"/>
    </location>
</feature>
<protein>
    <submittedName>
        <fullName evidence="2">Uncharacterized protein</fullName>
    </submittedName>
</protein>
<gene>
    <name evidence="2" type="ORF">BE15_41570</name>
</gene>
<sequence length="146" mass="15294">MDIGVKAQLACVLDAGLPLGASGARRPLMEMGGRRGASGAPSANELRPLRVAHCTVHGAFQRAPAFVSGRCPRRFAPSGRANCRISRRRRSLFAAMAARGGRAAPRIMSKRLLNQRSCIATPGDPSRRASNAGHAAAGVGELARVN</sequence>
<dbReference type="Proteomes" id="UP000075260">
    <property type="component" value="Unassembled WGS sequence"/>
</dbReference>
<name>A0A150QDM6_SORCE</name>
<evidence type="ECO:0000313" key="3">
    <source>
        <dbReference type="Proteomes" id="UP000075260"/>
    </source>
</evidence>
<proteinExistence type="predicted"/>